<dbReference type="CTD" id="6755242"/>
<keyword evidence="5 7" id="KW-1133">Transmembrane helix</keyword>
<comment type="subcellular location">
    <subcellularLocation>
        <location evidence="1">Cell membrane</location>
        <topology evidence="1">Multi-pass membrane protein</topology>
    </subcellularLocation>
    <subcellularLocation>
        <location evidence="7">Membrane</location>
        <topology evidence="7">Multi-pass membrane protein</topology>
    </subcellularLocation>
</comment>
<keyword evidence="10" id="KW-1185">Reference proteome</keyword>
<proteinExistence type="inferred from homology"/>
<dbReference type="FunCoup" id="B3S2L9">
    <property type="interactions" value="960"/>
</dbReference>
<keyword evidence="3" id="KW-1003">Cell membrane</keyword>
<keyword evidence="4 7" id="KW-0812">Transmembrane</keyword>
<comment type="similarity">
    <text evidence="2 7">Belongs to the XK family.</text>
</comment>
<dbReference type="EMBL" id="DS985247">
    <property type="protein sequence ID" value="EDV23119.1"/>
    <property type="molecule type" value="Genomic_DNA"/>
</dbReference>
<feature type="transmembrane region" description="Helical" evidence="7">
    <location>
        <begin position="73"/>
        <end position="95"/>
    </location>
</feature>
<evidence type="ECO:0000256" key="8">
    <source>
        <dbReference type="SAM" id="MobiDB-lite"/>
    </source>
</evidence>
<organism evidence="9 10">
    <name type="scientific">Trichoplax adhaerens</name>
    <name type="common">Trichoplax reptans</name>
    <dbReference type="NCBI Taxonomy" id="10228"/>
    <lineage>
        <taxon>Eukaryota</taxon>
        <taxon>Metazoa</taxon>
        <taxon>Placozoa</taxon>
        <taxon>Uniplacotomia</taxon>
        <taxon>Trichoplacea</taxon>
        <taxon>Trichoplacidae</taxon>
        <taxon>Trichoplax</taxon>
    </lineage>
</organism>
<evidence type="ECO:0000256" key="6">
    <source>
        <dbReference type="ARBA" id="ARBA00023136"/>
    </source>
</evidence>
<feature type="transmembrane region" description="Helical" evidence="7">
    <location>
        <begin position="360"/>
        <end position="377"/>
    </location>
</feature>
<evidence type="ECO:0000256" key="7">
    <source>
        <dbReference type="RuleBase" id="RU910716"/>
    </source>
</evidence>
<reference evidence="9 10" key="1">
    <citation type="journal article" date="2008" name="Nature">
        <title>The Trichoplax genome and the nature of placozoans.</title>
        <authorList>
            <person name="Srivastava M."/>
            <person name="Begovic E."/>
            <person name="Chapman J."/>
            <person name="Putnam N.H."/>
            <person name="Hellsten U."/>
            <person name="Kawashima T."/>
            <person name="Kuo A."/>
            <person name="Mitros T."/>
            <person name="Salamov A."/>
            <person name="Carpenter M.L."/>
            <person name="Signorovitch A.Y."/>
            <person name="Moreno M.A."/>
            <person name="Kamm K."/>
            <person name="Grimwood J."/>
            <person name="Schmutz J."/>
            <person name="Shapiro H."/>
            <person name="Grigoriev I.V."/>
            <person name="Buss L.W."/>
            <person name="Schierwater B."/>
            <person name="Dellaporta S.L."/>
            <person name="Rokhsar D.S."/>
        </authorList>
    </citation>
    <scope>NUCLEOTIDE SEQUENCE [LARGE SCALE GENOMIC DNA]</scope>
    <source>
        <strain evidence="9 10">Grell-BS-1999</strain>
    </source>
</reference>
<dbReference type="PhylomeDB" id="B3S2L9"/>
<evidence type="ECO:0000256" key="5">
    <source>
        <dbReference type="ARBA" id="ARBA00022989"/>
    </source>
</evidence>
<dbReference type="KEGG" id="tad:TRIADDRAFT_58072"/>
<dbReference type="eggNOG" id="KOG4790">
    <property type="taxonomic scope" value="Eukaryota"/>
</dbReference>
<dbReference type="Pfam" id="PF09815">
    <property type="entry name" value="XK-related"/>
    <property type="match status" value="1"/>
</dbReference>
<dbReference type="InterPro" id="IPR050895">
    <property type="entry name" value="XK-related_scramblase"/>
</dbReference>
<accession>B3S2L9</accession>
<dbReference type="AlphaFoldDB" id="B3S2L9"/>
<keyword evidence="6 7" id="KW-0472">Membrane</keyword>
<evidence type="ECO:0000256" key="3">
    <source>
        <dbReference type="ARBA" id="ARBA00022475"/>
    </source>
</evidence>
<gene>
    <name evidence="9" type="ORF">TRIADDRAFT_58072</name>
</gene>
<dbReference type="HOGENOM" id="CLU_536754_0_0_1"/>
<dbReference type="RefSeq" id="XP_002114029.1">
    <property type="nucleotide sequence ID" value="XM_002113993.1"/>
</dbReference>
<dbReference type="InterPro" id="IPR018629">
    <property type="entry name" value="XK-rel"/>
</dbReference>
<dbReference type="GO" id="GO:0005886">
    <property type="term" value="C:plasma membrane"/>
    <property type="evidence" value="ECO:0007669"/>
    <property type="project" value="UniProtKB-SubCell"/>
</dbReference>
<dbReference type="Proteomes" id="UP000009022">
    <property type="component" value="Unassembled WGS sequence"/>
</dbReference>
<dbReference type="InParanoid" id="B3S2L9"/>
<dbReference type="GO" id="GO:0016020">
    <property type="term" value="C:membrane"/>
    <property type="evidence" value="ECO:0000318"/>
    <property type="project" value="GO_Central"/>
</dbReference>
<dbReference type="OrthoDB" id="8190653at2759"/>
<dbReference type="GeneID" id="6755242"/>
<sequence>MPASIDDTTNNETDGAVHSSISPNHGNHNQPKIYRLSLLECATWIFSILMYIADYVTDFVVGFSYIIDGHPLWGTMIILLSVTSGIVVQGFSLYWSFGCCWRQSVSDNSDETNNSGQYDTNDSQVDRDVAPVPDYHEPIPDQHGPCFKICHLFGLSMMQRYLYIAIKGRKRHDEYQHGLLLYHIADAGLISTVDVTVDSAPQLILQIYIIITNGEVDFFKIASVAISFLSTAYCVTYHVNTLRKAQKQIGKKVKTLSFEGLGMYFVWRISFLISRLTLLAVFAYYFQQWIFFLFFCHWFVMTTIFWIDGVGSYEKIGCCVLDRKDRLNLCEKFVLCLTNGWIDIFFFINLKQGKTRLRYIAHFFMHLLELILTAVLLDSNNFINGRIAYTSIGVITGGFFVGLVFFIVYYSAFHPNCTSVGKYYTSRNSNNKHGLADESLMECSGSVRQVYFHSDIVDTGIHITSRESAAVSTVSSKTVPTSKVTEMSGDTVDICHTLRFKEEIIHAV</sequence>
<feature type="region of interest" description="Disordered" evidence="8">
    <location>
        <begin position="1"/>
        <end position="24"/>
    </location>
</feature>
<evidence type="ECO:0000313" key="9">
    <source>
        <dbReference type="EMBL" id="EDV23119.1"/>
    </source>
</evidence>
<evidence type="ECO:0000313" key="10">
    <source>
        <dbReference type="Proteomes" id="UP000009022"/>
    </source>
</evidence>
<feature type="transmembrane region" description="Helical" evidence="7">
    <location>
        <begin position="289"/>
        <end position="308"/>
    </location>
</feature>
<dbReference type="OMA" id="WFAMTIT"/>
<feature type="transmembrane region" description="Helical" evidence="7">
    <location>
        <begin position="261"/>
        <end position="283"/>
    </location>
</feature>
<dbReference type="PANTHER" id="PTHR16024:SF6">
    <property type="entry name" value="XK-RELATED PROTEIN"/>
    <property type="match status" value="1"/>
</dbReference>
<dbReference type="PANTHER" id="PTHR16024">
    <property type="entry name" value="XK-RELATED PROTEIN"/>
    <property type="match status" value="1"/>
</dbReference>
<protein>
    <recommendedName>
        <fullName evidence="7">XK-related protein</fullName>
    </recommendedName>
</protein>
<feature type="transmembrane region" description="Helical" evidence="7">
    <location>
        <begin position="389"/>
        <end position="410"/>
    </location>
</feature>
<name>B3S2L9_TRIAD</name>
<evidence type="ECO:0000256" key="2">
    <source>
        <dbReference type="ARBA" id="ARBA00008789"/>
    </source>
</evidence>
<evidence type="ECO:0000256" key="1">
    <source>
        <dbReference type="ARBA" id="ARBA00004651"/>
    </source>
</evidence>
<evidence type="ECO:0000256" key="4">
    <source>
        <dbReference type="ARBA" id="ARBA00022692"/>
    </source>
</evidence>